<evidence type="ECO:0000313" key="10">
    <source>
        <dbReference type="Proteomes" id="UP000199220"/>
    </source>
</evidence>
<feature type="domain" description="ABC transmembrane type-1" evidence="8">
    <location>
        <begin position="78"/>
        <end position="271"/>
    </location>
</feature>
<dbReference type="InterPro" id="IPR035906">
    <property type="entry name" value="MetI-like_sf"/>
</dbReference>
<evidence type="ECO:0000256" key="3">
    <source>
        <dbReference type="ARBA" id="ARBA00022475"/>
    </source>
</evidence>
<evidence type="ECO:0000256" key="6">
    <source>
        <dbReference type="ARBA" id="ARBA00023136"/>
    </source>
</evidence>
<evidence type="ECO:0000256" key="4">
    <source>
        <dbReference type="ARBA" id="ARBA00022692"/>
    </source>
</evidence>
<evidence type="ECO:0000256" key="5">
    <source>
        <dbReference type="ARBA" id="ARBA00022989"/>
    </source>
</evidence>
<gene>
    <name evidence="9" type="ORF">SAMN04488554_0678</name>
</gene>
<name>A0A1H5DGV2_9MICO</name>
<dbReference type="PROSITE" id="PS50928">
    <property type="entry name" value="ABC_TM1"/>
    <property type="match status" value="1"/>
</dbReference>
<evidence type="ECO:0000256" key="1">
    <source>
        <dbReference type="ARBA" id="ARBA00004651"/>
    </source>
</evidence>
<dbReference type="RefSeq" id="WP_089771688.1">
    <property type="nucleotide sequence ID" value="NZ_FNTX01000001.1"/>
</dbReference>
<protein>
    <submittedName>
        <fullName evidence="9">Multiple sugar transport system permease protein</fullName>
    </submittedName>
</protein>
<dbReference type="Pfam" id="PF00528">
    <property type="entry name" value="BPD_transp_1"/>
    <property type="match status" value="1"/>
</dbReference>
<dbReference type="SUPFAM" id="SSF161098">
    <property type="entry name" value="MetI-like"/>
    <property type="match status" value="1"/>
</dbReference>
<evidence type="ECO:0000313" key="9">
    <source>
        <dbReference type="EMBL" id="SED78153.1"/>
    </source>
</evidence>
<accession>A0A1H5DGV2</accession>
<keyword evidence="3" id="KW-1003">Cell membrane</keyword>
<dbReference type="OrthoDB" id="3524874at2"/>
<comment type="subcellular location">
    <subcellularLocation>
        <location evidence="1 7">Cell membrane</location>
        <topology evidence="1 7">Multi-pass membrane protein</topology>
    </subcellularLocation>
</comment>
<dbReference type="STRING" id="648782.SAMN04488554_0678"/>
<keyword evidence="6 7" id="KW-0472">Membrane</keyword>
<keyword evidence="2 7" id="KW-0813">Transport</keyword>
<dbReference type="CDD" id="cd06261">
    <property type="entry name" value="TM_PBP2"/>
    <property type="match status" value="1"/>
</dbReference>
<dbReference type="GO" id="GO:0055085">
    <property type="term" value="P:transmembrane transport"/>
    <property type="evidence" value="ECO:0007669"/>
    <property type="project" value="InterPro"/>
</dbReference>
<keyword evidence="4 7" id="KW-0812">Transmembrane</keyword>
<dbReference type="GO" id="GO:0005886">
    <property type="term" value="C:plasma membrane"/>
    <property type="evidence" value="ECO:0007669"/>
    <property type="project" value="UniProtKB-SubCell"/>
</dbReference>
<sequence>MRVTKLEERSVPVRRIAIYVALCAGLVVMLYPLTWMLSASVKAETDIFTEASLWPTEWDLGNYTDGWWQMEYPFGVFFTNSFVISALAIIGNLISCSMAAYAFARLDFRAKRWLFASMLVTIMLPFHVTVVPQYVLFSSLDLINTIVPLALPKFLAVDAFFIFLMVQFIRGIPREYDEAAAVDGCSPVHIFRRIILPLSLPALLTTAIFTFLWTWNDFFSQLIYLSSQSNYTVPLALRLFIDSTGGESAWGPLMAMAVLSLIPVLVVFAIFQRMLVDGVAASGIKG</sequence>
<proteinExistence type="inferred from homology"/>
<feature type="transmembrane region" description="Helical" evidence="7">
    <location>
        <begin position="142"/>
        <end position="166"/>
    </location>
</feature>
<evidence type="ECO:0000259" key="8">
    <source>
        <dbReference type="PROSITE" id="PS50928"/>
    </source>
</evidence>
<organism evidence="9 10">
    <name type="scientific">Ruania alba</name>
    <dbReference type="NCBI Taxonomy" id="648782"/>
    <lineage>
        <taxon>Bacteria</taxon>
        <taxon>Bacillati</taxon>
        <taxon>Actinomycetota</taxon>
        <taxon>Actinomycetes</taxon>
        <taxon>Micrococcales</taxon>
        <taxon>Ruaniaceae</taxon>
        <taxon>Ruania</taxon>
    </lineage>
</organism>
<feature type="transmembrane region" description="Helical" evidence="7">
    <location>
        <begin position="16"/>
        <end position="37"/>
    </location>
</feature>
<dbReference type="InterPro" id="IPR000515">
    <property type="entry name" value="MetI-like"/>
</dbReference>
<evidence type="ECO:0000256" key="2">
    <source>
        <dbReference type="ARBA" id="ARBA00022448"/>
    </source>
</evidence>
<feature type="transmembrane region" description="Helical" evidence="7">
    <location>
        <begin position="249"/>
        <end position="271"/>
    </location>
</feature>
<keyword evidence="9" id="KW-0762">Sugar transport</keyword>
<feature type="transmembrane region" description="Helical" evidence="7">
    <location>
        <begin position="77"/>
        <end position="101"/>
    </location>
</feature>
<comment type="similarity">
    <text evidence="7">Belongs to the binding-protein-dependent transport system permease family.</text>
</comment>
<dbReference type="Gene3D" id="1.10.3720.10">
    <property type="entry name" value="MetI-like"/>
    <property type="match status" value="1"/>
</dbReference>
<keyword evidence="10" id="KW-1185">Reference proteome</keyword>
<dbReference type="EMBL" id="FNTX01000001">
    <property type="protein sequence ID" value="SED78153.1"/>
    <property type="molecule type" value="Genomic_DNA"/>
</dbReference>
<dbReference type="Proteomes" id="UP000199220">
    <property type="component" value="Unassembled WGS sequence"/>
</dbReference>
<feature type="transmembrane region" description="Helical" evidence="7">
    <location>
        <begin position="194"/>
        <end position="215"/>
    </location>
</feature>
<evidence type="ECO:0000256" key="7">
    <source>
        <dbReference type="RuleBase" id="RU363032"/>
    </source>
</evidence>
<dbReference type="PANTHER" id="PTHR43744">
    <property type="entry name" value="ABC TRANSPORTER PERMEASE PROTEIN MG189-RELATED-RELATED"/>
    <property type="match status" value="1"/>
</dbReference>
<dbReference type="PANTHER" id="PTHR43744:SF6">
    <property type="entry name" value="ABC TRANSPORTER PERMEASE PROTEIN YESQ-RELATED"/>
    <property type="match status" value="1"/>
</dbReference>
<keyword evidence="5 7" id="KW-1133">Transmembrane helix</keyword>
<feature type="transmembrane region" description="Helical" evidence="7">
    <location>
        <begin position="113"/>
        <end position="136"/>
    </location>
</feature>
<reference evidence="10" key="1">
    <citation type="submission" date="2016-10" db="EMBL/GenBank/DDBJ databases">
        <authorList>
            <person name="Varghese N."/>
            <person name="Submissions S."/>
        </authorList>
    </citation>
    <scope>NUCLEOTIDE SEQUENCE [LARGE SCALE GENOMIC DNA]</scope>
    <source>
        <strain evidence="10">DSM 21368</strain>
    </source>
</reference>
<dbReference type="AlphaFoldDB" id="A0A1H5DGV2"/>